<sequence>MTTQPAEVWNSFYDNDTAPWVIGEPQPAILALERDGWIRGRVLDPGTGAGEHTIALTRLGYDVLGIDLSPSAVDRARRNAEARAVPARFEVADVLTLTEPGGDRPGVFDTIVDSALFHVFGEEPEARAAYVRGLHAICEPGGYVHILALSDTEPGFGPRISDSLIRDSFGDGWEIEDLRPSSYRGRITETVVEQAVAMGLPKEGVVDTAAWLARIRRR</sequence>
<dbReference type="InterPro" id="IPR029063">
    <property type="entry name" value="SAM-dependent_MTases_sf"/>
</dbReference>
<gene>
    <name evidence="5" type="ORF">B0T46_10840</name>
</gene>
<evidence type="ECO:0000313" key="5">
    <source>
        <dbReference type="EMBL" id="ONM48553.1"/>
    </source>
</evidence>
<evidence type="ECO:0000313" key="6">
    <source>
        <dbReference type="Proteomes" id="UP000188836"/>
    </source>
</evidence>
<keyword evidence="2 5" id="KW-0808">Transferase</keyword>
<dbReference type="Proteomes" id="UP000188836">
    <property type="component" value="Unassembled WGS sequence"/>
</dbReference>
<reference evidence="5 6" key="1">
    <citation type="journal article" date="2016" name="Antonie Van Leeuwenhoek">
        <title>Nocardia donostiensis sp. nov., isolated from human respiratory specimens.</title>
        <authorList>
            <person name="Ercibengoa M."/>
            <person name="Bell M."/>
            <person name="Marimon J.M."/>
            <person name="Humrighouse B."/>
            <person name="Klenk H.P."/>
            <person name="Potter G."/>
            <person name="Perez-Trallero E."/>
        </authorList>
    </citation>
    <scope>NUCLEOTIDE SEQUENCE [LARGE SCALE GENOMIC DNA]</scope>
    <source>
        <strain evidence="5 6">X1655</strain>
    </source>
</reference>
<name>A0A1V2TGG0_9NOCA</name>
<evidence type="ECO:0000259" key="4">
    <source>
        <dbReference type="Pfam" id="PF13649"/>
    </source>
</evidence>
<organism evidence="5 6">
    <name type="scientific">Nocardia donostiensis</name>
    <dbReference type="NCBI Taxonomy" id="1538463"/>
    <lineage>
        <taxon>Bacteria</taxon>
        <taxon>Bacillati</taxon>
        <taxon>Actinomycetota</taxon>
        <taxon>Actinomycetes</taxon>
        <taxon>Mycobacteriales</taxon>
        <taxon>Nocardiaceae</taxon>
        <taxon>Nocardia</taxon>
    </lineage>
</organism>
<dbReference type="STRING" id="1538463.B0T36_03525"/>
<evidence type="ECO:0000256" key="2">
    <source>
        <dbReference type="ARBA" id="ARBA00022679"/>
    </source>
</evidence>
<dbReference type="OrthoDB" id="3825914at2"/>
<dbReference type="PANTHER" id="PTHR43464">
    <property type="entry name" value="METHYLTRANSFERASE"/>
    <property type="match status" value="1"/>
</dbReference>
<dbReference type="GO" id="GO:0032259">
    <property type="term" value="P:methylation"/>
    <property type="evidence" value="ECO:0007669"/>
    <property type="project" value="UniProtKB-KW"/>
</dbReference>
<evidence type="ECO:0000256" key="1">
    <source>
        <dbReference type="ARBA" id="ARBA00022603"/>
    </source>
</evidence>
<dbReference type="SUPFAM" id="SSF53335">
    <property type="entry name" value="S-adenosyl-L-methionine-dependent methyltransferases"/>
    <property type="match status" value="1"/>
</dbReference>
<dbReference type="CDD" id="cd02440">
    <property type="entry name" value="AdoMet_MTases"/>
    <property type="match status" value="1"/>
</dbReference>
<evidence type="ECO:0000256" key="3">
    <source>
        <dbReference type="ARBA" id="ARBA00022691"/>
    </source>
</evidence>
<keyword evidence="3" id="KW-0949">S-adenosyl-L-methionine</keyword>
<dbReference type="Gene3D" id="3.40.50.150">
    <property type="entry name" value="Vaccinia Virus protein VP39"/>
    <property type="match status" value="1"/>
</dbReference>
<keyword evidence="6" id="KW-1185">Reference proteome</keyword>
<keyword evidence="1 5" id="KW-0489">Methyltransferase</keyword>
<protein>
    <submittedName>
        <fullName evidence="5">SAM-dependent methyltransferase</fullName>
    </submittedName>
</protein>
<comment type="caution">
    <text evidence="5">The sequence shown here is derived from an EMBL/GenBank/DDBJ whole genome shotgun (WGS) entry which is preliminary data.</text>
</comment>
<dbReference type="PANTHER" id="PTHR43464:SF19">
    <property type="entry name" value="UBIQUINONE BIOSYNTHESIS O-METHYLTRANSFERASE, MITOCHONDRIAL"/>
    <property type="match status" value="1"/>
</dbReference>
<dbReference type="GO" id="GO:0008168">
    <property type="term" value="F:methyltransferase activity"/>
    <property type="evidence" value="ECO:0007669"/>
    <property type="project" value="UniProtKB-KW"/>
</dbReference>
<dbReference type="EMBL" id="MUMY01000008">
    <property type="protein sequence ID" value="ONM48553.1"/>
    <property type="molecule type" value="Genomic_DNA"/>
</dbReference>
<accession>A0A1V2TGG0</accession>
<feature type="domain" description="Methyltransferase" evidence="4">
    <location>
        <begin position="42"/>
        <end position="142"/>
    </location>
</feature>
<dbReference type="AlphaFoldDB" id="A0A1V2TGG0"/>
<proteinExistence type="predicted"/>
<dbReference type="RefSeq" id="WP_077116466.1">
    <property type="nucleotide sequence ID" value="NZ_LOKT01000002.1"/>
</dbReference>
<dbReference type="Pfam" id="PF13649">
    <property type="entry name" value="Methyltransf_25"/>
    <property type="match status" value="1"/>
</dbReference>
<dbReference type="InterPro" id="IPR041698">
    <property type="entry name" value="Methyltransf_25"/>
</dbReference>